<feature type="domain" description="DDE Tnp4" evidence="3">
    <location>
        <begin position="56"/>
        <end position="189"/>
    </location>
</feature>
<dbReference type="AlphaFoldDB" id="A0A7S2GIN5"/>
<dbReference type="InterPro" id="IPR027806">
    <property type="entry name" value="HARBI1_dom"/>
</dbReference>
<evidence type="ECO:0000256" key="2">
    <source>
        <dbReference type="ARBA" id="ARBA00022723"/>
    </source>
</evidence>
<proteinExistence type="predicted"/>
<keyword evidence="2" id="KW-0479">Metal-binding</keyword>
<sequence length="234" mass="27640">MIVNGMCRGVTYDYYRYHVLPMARRYALVIGEIDWGQRLEWDNHHEYFPRRETFIIDTLPIRVCVPADRLIARLLWQPKYKNCVFKVTLGCTFKRKIVWFSSLSLGTMNDDIIAVQALHGHRVFRYPWEWCLADGIYRTLPNAHIPHRKPQHRDLNATESADNKRLADARARIEHTNAWVVYSHEMFHGRPFIGSFDDLHMYVTISVHTTAAMIEMEPTRGEHMGRFNHPHVPR</sequence>
<evidence type="ECO:0000313" key="4">
    <source>
        <dbReference type="EMBL" id="CAD9453746.1"/>
    </source>
</evidence>
<protein>
    <recommendedName>
        <fullName evidence="3">DDE Tnp4 domain-containing protein</fullName>
    </recommendedName>
</protein>
<evidence type="ECO:0000259" key="3">
    <source>
        <dbReference type="Pfam" id="PF13359"/>
    </source>
</evidence>
<reference evidence="4" key="1">
    <citation type="submission" date="2021-01" db="EMBL/GenBank/DDBJ databases">
        <authorList>
            <person name="Corre E."/>
            <person name="Pelletier E."/>
            <person name="Niang G."/>
            <person name="Scheremetjew M."/>
            <person name="Finn R."/>
            <person name="Kale V."/>
            <person name="Holt S."/>
            <person name="Cochrane G."/>
            <person name="Meng A."/>
            <person name="Brown T."/>
            <person name="Cohen L."/>
        </authorList>
    </citation>
    <scope>NUCLEOTIDE SEQUENCE</scope>
    <source>
        <strain evidence="4">CCMP1381</strain>
    </source>
</reference>
<dbReference type="GO" id="GO:0046872">
    <property type="term" value="F:metal ion binding"/>
    <property type="evidence" value="ECO:0007669"/>
    <property type="project" value="UniProtKB-KW"/>
</dbReference>
<comment type="cofactor">
    <cofactor evidence="1">
        <name>a divalent metal cation</name>
        <dbReference type="ChEBI" id="CHEBI:60240"/>
    </cofactor>
</comment>
<evidence type="ECO:0000256" key="1">
    <source>
        <dbReference type="ARBA" id="ARBA00001968"/>
    </source>
</evidence>
<name>A0A7S2GIN5_9STRA</name>
<dbReference type="EMBL" id="HBGS01042954">
    <property type="protein sequence ID" value="CAD9453746.1"/>
    <property type="molecule type" value="Transcribed_RNA"/>
</dbReference>
<accession>A0A7S2GIN5</accession>
<dbReference type="Pfam" id="PF13359">
    <property type="entry name" value="DDE_Tnp_4"/>
    <property type="match status" value="1"/>
</dbReference>
<organism evidence="4">
    <name type="scientific">Octactis speculum</name>
    <dbReference type="NCBI Taxonomy" id="3111310"/>
    <lineage>
        <taxon>Eukaryota</taxon>
        <taxon>Sar</taxon>
        <taxon>Stramenopiles</taxon>
        <taxon>Ochrophyta</taxon>
        <taxon>Dictyochophyceae</taxon>
        <taxon>Dictyochales</taxon>
        <taxon>Dictyochaceae</taxon>
        <taxon>Octactis</taxon>
    </lineage>
</organism>
<gene>
    <name evidence="4" type="ORF">DSPE1174_LOCUS22155</name>
</gene>